<evidence type="ECO:0000256" key="3">
    <source>
        <dbReference type="ARBA" id="ARBA00022692"/>
    </source>
</evidence>
<evidence type="ECO:0000313" key="11">
    <source>
        <dbReference type="EMBL" id="MDP0971550.1"/>
    </source>
</evidence>
<evidence type="ECO:0000256" key="4">
    <source>
        <dbReference type="ARBA" id="ARBA00022960"/>
    </source>
</evidence>
<feature type="non-terminal residue" evidence="11">
    <location>
        <position position="1"/>
    </location>
</feature>
<evidence type="ECO:0000256" key="5">
    <source>
        <dbReference type="ARBA" id="ARBA00022984"/>
    </source>
</evidence>
<protein>
    <submittedName>
        <fullName evidence="11">Lipid II flippase MurJ</fullName>
    </submittedName>
</protein>
<reference evidence="11" key="1">
    <citation type="submission" date="2023-07" db="EMBL/GenBank/DDBJ databases">
        <authorList>
            <person name="Peng Z."/>
        </authorList>
    </citation>
    <scope>NUCLEOTIDE SEQUENCE</scope>
    <source>
        <strain evidence="11">KP219</strain>
    </source>
</reference>
<evidence type="ECO:0000256" key="7">
    <source>
        <dbReference type="ARBA" id="ARBA00023136"/>
    </source>
</evidence>
<dbReference type="GO" id="GO:0034204">
    <property type="term" value="P:lipid translocation"/>
    <property type="evidence" value="ECO:0007669"/>
    <property type="project" value="TreeGrafter"/>
</dbReference>
<comment type="similarity">
    <text evidence="9">Belongs to the MurJ/MviN family.</text>
</comment>
<keyword evidence="5" id="KW-0573">Peptidoglycan synthesis</keyword>
<dbReference type="InterPro" id="IPR004268">
    <property type="entry name" value="MurJ"/>
</dbReference>
<keyword evidence="3 10" id="KW-0812">Transmembrane</keyword>
<proteinExistence type="inferred from homology"/>
<dbReference type="Proteomes" id="UP001244490">
    <property type="component" value="Unassembled WGS sequence"/>
</dbReference>
<dbReference type="AlphaFoldDB" id="A0AAW8AMB1"/>
<dbReference type="PANTHER" id="PTHR47019">
    <property type="entry name" value="LIPID II FLIPPASE MURJ"/>
    <property type="match status" value="1"/>
</dbReference>
<evidence type="ECO:0000256" key="1">
    <source>
        <dbReference type="ARBA" id="ARBA00004651"/>
    </source>
</evidence>
<comment type="caution">
    <text evidence="11">The sequence shown here is derived from an EMBL/GenBank/DDBJ whole genome shotgun (WGS) entry which is preliminary data.</text>
</comment>
<dbReference type="GO" id="GO:0009252">
    <property type="term" value="P:peptidoglycan biosynthetic process"/>
    <property type="evidence" value="ECO:0007669"/>
    <property type="project" value="UniProtKB-KW"/>
</dbReference>
<dbReference type="GO" id="GO:0008360">
    <property type="term" value="P:regulation of cell shape"/>
    <property type="evidence" value="ECO:0007669"/>
    <property type="project" value="UniProtKB-KW"/>
</dbReference>
<dbReference type="Pfam" id="PF03023">
    <property type="entry name" value="MurJ"/>
    <property type="match status" value="1"/>
</dbReference>
<dbReference type="InterPro" id="IPR051050">
    <property type="entry name" value="Lipid_II_flippase_MurJ/MviN"/>
</dbReference>
<feature type="transmembrane region" description="Helical" evidence="10">
    <location>
        <begin position="15"/>
        <end position="36"/>
    </location>
</feature>
<organism evidence="11 12">
    <name type="scientific">Klebsiella pneumoniae</name>
    <dbReference type="NCBI Taxonomy" id="573"/>
    <lineage>
        <taxon>Bacteria</taxon>
        <taxon>Pseudomonadati</taxon>
        <taxon>Pseudomonadota</taxon>
        <taxon>Gammaproteobacteria</taxon>
        <taxon>Enterobacterales</taxon>
        <taxon>Enterobacteriaceae</taxon>
        <taxon>Klebsiella/Raoultella group</taxon>
        <taxon>Klebsiella</taxon>
        <taxon>Klebsiella pneumoniae complex</taxon>
    </lineage>
</organism>
<keyword evidence="7 10" id="KW-0472">Membrane</keyword>
<accession>A0AAW8AMB1</accession>
<feature type="non-terminal residue" evidence="11">
    <location>
        <position position="84"/>
    </location>
</feature>
<evidence type="ECO:0000256" key="8">
    <source>
        <dbReference type="ARBA" id="ARBA00060041"/>
    </source>
</evidence>
<dbReference type="EMBL" id="JAUUIA010000897">
    <property type="protein sequence ID" value="MDP0971550.1"/>
    <property type="molecule type" value="Genomic_DNA"/>
</dbReference>
<evidence type="ECO:0000256" key="6">
    <source>
        <dbReference type="ARBA" id="ARBA00022989"/>
    </source>
</evidence>
<name>A0AAW8AMB1_KLEPN</name>
<keyword evidence="6 10" id="KW-1133">Transmembrane helix</keyword>
<dbReference type="RefSeq" id="WP_305202602.1">
    <property type="nucleotide sequence ID" value="NZ_JAUUIA010000897.1"/>
</dbReference>
<dbReference type="GO" id="GO:0005886">
    <property type="term" value="C:plasma membrane"/>
    <property type="evidence" value="ECO:0007669"/>
    <property type="project" value="UniProtKB-SubCell"/>
</dbReference>
<comment type="function">
    <text evidence="8">Involved in peptidoglycan biosynthesis. Transports lipid-linked peptidoglycan precursors from the inner to the outer leaflet of the cytoplasmic membrane.</text>
</comment>
<evidence type="ECO:0000256" key="10">
    <source>
        <dbReference type="SAM" id="Phobius"/>
    </source>
</evidence>
<dbReference type="GO" id="GO:0015648">
    <property type="term" value="F:lipid-linked peptidoglycan transporter activity"/>
    <property type="evidence" value="ECO:0007669"/>
    <property type="project" value="TreeGrafter"/>
</dbReference>
<gene>
    <name evidence="11" type="ORF">Q6294_31910</name>
</gene>
<evidence type="ECO:0000256" key="2">
    <source>
        <dbReference type="ARBA" id="ARBA00022475"/>
    </source>
</evidence>
<feature type="transmembrane region" description="Helical" evidence="10">
    <location>
        <begin position="48"/>
        <end position="76"/>
    </location>
</feature>
<sequence length="84" mass="8626">LVALSSGVLNTWRRFAVSAATPVLLNLAMIAAAFWGAPWLQARGIEPIYAMAGGVMLGGVLQLAVQLPALAGLGLLPRIGFSPA</sequence>
<evidence type="ECO:0000256" key="9">
    <source>
        <dbReference type="ARBA" id="ARBA00061532"/>
    </source>
</evidence>
<dbReference type="PANTHER" id="PTHR47019:SF1">
    <property type="entry name" value="LIPID II FLIPPASE MURJ"/>
    <property type="match status" value="1"/>
</dbReference>
<comment type="subcellular location">
    <subcellularLocation>
        <location evidence="1">Cell membrane</location>
        <topology evidence="1">Multi-pass membrane protein</topology>
    </subcellularLocation>
</comment>
<keyword evidence="4" id="KW-0133">Cell shape</keyword>
<evidence type="ECO:0000313" key="12">
    <source>
        <dbReference type="Proteomes" id="UP001244490"/>
    </source>
</evidence>
<keyword evidence="2" id="KW-1003">Cell membrane</keyword>